<accession>A0ABW6A8S4</accession>
<evidence type="ECO:0000313" key="3">
    <source>
        <dbReference type="EMBL" id="MFD2920583.1"/>
    </source>
</evidence>
<keyword evidence="1" id="KW-1133">Transmembrane helix</keyword>
<evidence type="ECO:0000313" key="4">
    <source>
        <dbReference type="Proteomes" id="UP001597511"/>
    </source>
</evidence>
<keyword evidence="1" id="KW-0472">Membrane</keyword>
<comment type="caution">
    <text evidence="3">The sequence shown here is derived from an EMBL/GenBank/DDBJ whole genome shotgun (WGS) entry which is preliminary data.</text>
</comment>
<dbReference type="EMBL" id="JBHUOZ010000003">
    <property type="protein sequence ID" value="MFD2920583.1"/>
    <property type="molecule type" value="Genomic_DNA"/>
</dbReference>
<dbReference type="RefSeq" id="WP_386099217.1">
    <property type="nucleotide sequence ID" value="NZ_JBHUOZ010000003.1"/>
</dbReference>
<feature type="domain" description="DUF6249" evidence="2">
    <location>
        <begin position="10"/>
        <end position="123"/>
    </location>
</feature>
<sequence>MHGGEALVAIILFVAGFATIFGIFYLRTKQNMAMIDKGVSPRQFINRPAPFRSLKWALLLIGVGMGLFLAYLLDYQVFGRINHYIGVDGASHYRDYGERVILYFALIPICGGMGLFASYLIEKKWWDKQEEDIKRLEGNL</sequence>
<proteinExistence type="predicted"/>
<name>A0ABW6A8S4_9BACT</name>
<reference evidence="4" key="1">
    <citation type="journal article" date="2019" name="Int. J. Syst. Evol. Microbiol.">
        <title>The Global Catalogue of Microorganisms (GCM) 10K type strain sequencing project: providing services to taxonomists for standard genome sequencing and annotation.</title>
        <authorList>
            <consortium name="The Broad Institute Genomics Platform"/>
            <consortium name="The Broad Institute Genome Sequencing Center for Infectious Disease"/>
            <person name="Wu L."/>
            <person name="Ma J."/>
        </authorList>
    </citation>
    <scope>NUCLEOTIDE SEQUENCE [LARGE SCALE GENOMIC DNA]</scope>
    <source>
        <strain evidence="4">KCTC 23299</strain>
    </source>
</reference>
<feature type="transmembrane region" description="Helical" evidence="1">
    <location>
        <begin position="100"/>
        <end position="121"/>
    </location>
</feature>
<evidence type="ECO:0000256" key="1">
    <source>
        <dbReference type="SAM" id="Phobius"/>
    </source>
</evidence>
<dbReference type="InterPro" id="IPR046216">
    <property type="entry name" value="DUF6249"/>
</dbReference>
<feature type="transmembrane region" description="Helical" evidence="1">
    <location>
        <begin position="6"/>
        <end position="26"/>
    </location>
</feature>
<evidence type="ECO:0000259" key="2">
    <source>
        <dbReference type="Pfam" id="PF19762"/>
    </source>
</evidence>
<keyword evidence="4" id="KW-1185">Reference proteome</keyword>
<dbReference type="Pfam" id="PF19762">
    <property type="entry name" value="DUF6249"/>
    <property type="match status" value="1"/>
</dbReference>
<feature type="transmembrane region" description="Helical" evidence="1">
    <location>
        <begin position="56"/>
        <end position="73"/>
    </location>
</feature>
<organism evidence="3 4">
    <name type="scientific">Terrimonas rubra</name>
    <dbReference type="NCBI Taxonomy" id="1035890"/>
    <lineage>
        <taxon>Bacteria</taxon>
        <taxon>Pseudomonadati</taxon>
        <taxon>Bacteroidota</taxon>
        <taxon>Chitinophagia</taxon>
        <taxon>Chitinophagales</taxon>
        <taxon>Chitinophagaceae</taxon>
        <taxon>Terrimonas</taxon>
    </lineage>
</organism>
<keyword evidence="1" id="KW-0812">Transmembrane</keyword>
<protein>
    <submittedName>
        <fullName evidence="3">DUF6249 domain-containing protein</fullName>
    </submittedName>
</protein>
<gene>
    <name evidence="3" type="ORF">ACFS6H_12725</name>
</gene>
<dbReference type="Proteomes" id="UP001597511">
    <property type="component" value="Unassembled WGS sequence"/>
</dbReference>